<dbReference type="RefSeq" id="WP_180363664.1">
    <property type="nucleotide sequence ID" value="NZ_FNCK01000004.1"/>
</dbReference>
<dbReference type="STRING" id="120956.SAMN05421791_10496"/>
<name>A0A1G7SP46_9LACT</name>
<dbReference type="AlphaFoldDB" id="A0A1G7SP46"/>
<proteinExistence type="predicted"/>
<dbReference type="Proteomes" id="UP000199708">
    <property type="component" value="Unassembled WGS sequence"/>
</dbReference>
<accession>A0A1G7SP46</accession>
<sequence length="153" mass="17814">MNLLEEKRALMKLIVELIHERKAITSLYGAIEKRLNQIEEIENTISEGPPYTKTTIIPKKEIDYAKFNDQKIKPSSIPYDIISKDICYVLKTSGIPMNASQIYSVVTKNLHFNLGYKNLVNNILPKMVDDNNLPVEKVHRGFWQYRHTEKSHR</sequence>
<keyword evidence="2" id="KW-1185">Reference proteome</keyword>
<reference evidence="1 2" key="1">
    <citation type="submission" date="2016-10" db="EMBL/GenBank/DDBJ databases">
        <authorList>
            <person name="de Groot N.N."/>
        </authorList>
    </citation>
    <scope>NUCLEOTIDE SEQUENCE [LARGE SCALE GENOMIC DNA]</scope>
    <source>
        <strain evidence="1 2">ATCC BAA-466</strain>
    </source>
</reference>
<dbReference type="EMBL" id="FNCK01000004">
    <property type="protein sequence ID" value="SDG24711.1"/>
    <property type="molecule type" value="Genomic_DNA"/>
</dbReference>
<organism evidence="1 2">
    <name type="scientific">Facklamia miroungae</name>
    <dbReference type="NCBI Taxonomy" id="120956"/>
    <lineage>
        <taxon>Bacteria</taxon>
        <taxon>Bacillati</taxon>
        <taxon>Bacillota</taxon>
        <taxon>Bacilli</taxon>
        <taxon>Lactobacillales</taxon>
        <taxon>Aerococcaceae</taxon>
        <taxon>Facklamia</taxon>
    </lineage>
</organism>
<gene>
    <name evidence="1" type="ORF">SAMN05421791_10496</name>
</gene>
<evidence type="ECO:0000313" key="1">
    <source>
        <dbReference type="EMBL" id="SDG24711.1"/>
    </source>
</evidence>
<protein>
    <submittedName>
        <fullName evidence="1">Uncharacterized protein</fullName>
    </submittedName>
</protein>
<evidence type="ECO:0000313" key="2">
    <source>
        <dbReference type="Proteomes" id="UP000199708"/>
    </source>
</evidence>